<keyword evidence="8 9" id="KW-0472">Membrane</keyword>
<proteinExistence type="inferred from homology"/>
<feature type="transmembrane region" description="Helical" evidence="9">
    <location>
        <begin position="61"/>
        <end position="84"/>
    </location>
</feature>
<evidence type="ECO:0000256" key="7">
    <source>
        <dbReference type="ARBA" id="ARBA00022989"/>
    </source>
</evidence>
<feature type="domain" description="ABC transmembrane type-1" evidence="10">
    <location>
        <begin position="25"/>
        <end position="215"/>
    </location>
</feature>
<dbReference type="Gene3D" id="1.10.3720.10">
    <property type="entry name" value="MetI-like"/>
    <property type="match status" value="1"/>
</dbReference>
<keyword evidence="3 9" id="KW-0813">Transport</keyword>
<dbReference type="EMBL" id="JANJOU010000008">
    <property type="protein sequence ID" value="MCR0982603.1"/>
    <property type="molecule type" value="Genomic_DNA"/>
</dbReference>
<evidence type="ECO:0000259" key="10">
    <source>
        <dbReference type="PROSITE" id="PS50928"/>
    </source>
</evidence>
<feature type="transmembrane region" description="Helical" evidence="9">
    <location>
        <begin position="90"/>
        <end position="117"/>
    </location>
</feature>
<comment type="caution">
    <text evidence="11">The sequence shown here is derived from an EMBL/GenBank/DDBJ whole genome shotgun (WGS) entry which is preliminary data.</text>
</comment>
<evidence type="ECO:0000313" key="11">
    <source>
        <dbReference type="EMBL" id="MCR0982603.1"/>
    </source>
</evidence>
<feature type="transmembrane region" description="Helical" evidence="9">
    <location>
        <begin position="138"/>
        <end position="156"/>
    </location>
</feature>
<evidence type="ECO:0000256" key="8">
    <source>
        <dbReference type="ARBA" id="ARBA00023136"/>
    </source>
</evidence>
<keyword evidence="7 9" id="KW-1133">Transmembrane helix</keyword>
<evidence type="ECO:0000256" key="5">
    <source>
        <dbReference type="ARBA" id="ARBA00022692"/>
    </source>
</evidence>
<evidence type="ECO:0000256" key="1">
    <source>
        <dbReference type="ARBA" id="ARBA00004429"/>
    </source>
</evidence>
<dbReference type="InterPro" id="IPR010065">
    <property type="entry name" value="AA_ABC_transptr_permease_3TM"/>
</dbReference>
<evidence type="ECO:0000256" key="4">
    <source>
        <dbReference type="ARBA" id="ARBA00022475"/>
    </source>
</evidence>
<dbReference type="Pfam" id="PF00528">
    <property type="entry name" value="BPD_transp_1"/>
    <property type="match status" value="1"/>
</dbReference>
<keyword evidence="4" id="KW-1003">Cell membrane</keyword>
<dbReference type="CDD" id="cd06261">
    <property type="entry name" value="TM_PBP2"/>
    <property type="match status" value="1"/>
</dbReference>
<evidence type="ECO:0000256" key="9">
    <source>
        <dbReference type="RuleBase" id="RU363032"/>
    </source>
</evidence>
<keyword evidence="5 9" id="KW-0812">Transmembrane</keyword>
<dbReference type="NCBIfam" id="TIGR01726">
    <property type="entry name" value="HEQRo_perm_3TM"/>
    <property type="match status" value="1"/>
</dbReference>
<dbReference type="InterPro" id="IPR043429">
    <property type="entry name" value="ArtM/GltK/GlnP/TcyL/YhdX-like"/>
</dbReference>
<keyword evidence="12" id="KW-1185">Reference proteome</keyword>
<reference evidence="11 12" key="1">
    <citation type="submission" date="2022-06" db="EMBL/GenBank/DDBJ databases">
        <title>Roseomonas CN29.</title>
        <authorList>
            <person name="Cheng Y."/>
            <person name="He X."/>
        </authorList>
    </citation>
    <scope>NUCLEOTIDE SEQUENCE [LARGE SCALE GENOMIC DNA]</scope>
    <source>
        <strain evidence="11 12">CN29</strain>
    </source>
</reference>
<dbReference type="Proteomes" id="UP001524642">
    <property type="component" value="Unassembled WGS sequence"/>
</dbReference>
<evidence type="ECO:0000313" key="12">
    <source>
        <dbReference type="Proteomes" id="UP001524642"/>
    </source>
</evidence>
<dbReference type="SUPFAM" id="SSF161098">
    <property type="entry name" value="MetI-like"/>
    <property type="match status" value="1"/>
</dbReference>
<organism evidence="11 12">
    <name type="scientific">Roseomonas populi</name>
    <dbReference type="NCBI Taxonomy" id="3121582"/>
    <lineage>
        <taxon>Bacteria</taxon>
        <taxon>Pseudomonadati</taxon>
        <taxon>Pseudomonadota</taxon>
        <taxon>Alphaproteobacteria</taxon>
        <taxon>Acetobacterales</taxon>
        <taxon>Roseomonadaceae</taxon>
        <taxon>Roseomonas</taxon>
    </lineage>
</organism>
<feature type="transmembrane region" description="Helical" evidence="9">
    <location>
        <begin position="24"/>
        <end position="49"/>
    </location>
</feature>
<sequence>MERLIDHYFNAAVMAGALPEVLRGFSITVMVSLCIIALGLSLGLALALLRCAPVRPLRWVVAAYVDVFRTLPQLVIIIVLYFALPYLDLALSPFATTVLALGCVLSAFAADIFYASIMAVPRGQWDAARALGLRTGRVFTHVVLPQAITLAVPLLTNRAIAIAKGTALGSAVALPEALSSAQSVTAITANPSPLTLAAAFYLAFFIPLVILSRWLERRAARAG</sequence>
<comment type="subcellular location">
    <subcellularLocation>
        <location evidence="1">Cell inner membrane</location>
        <topology evidence="1">Multi-pass membrane protein</topology>
    </subcellularLocation>
    <subcellularLocation>
        <location evidence="9">Cell membrane</location>
        <topology evidence="9">Multi-pass membrane protein</topology>
    </subcellularLocation>
</comment>
<gene>
    <name evidence="11" type="ORF">NRP21_11140</name>
</gene>
<evidence type="ECO:0000256" key="6">
    <source>
        <dbReference type="ARBA" id="ARBA00022970"/>
    </source>
</evidence>
<accession>A0ABT1X3D0</accession>
<dbReference type="PROSITE" id="PS50928">
    <property type="entry name" value="ABC_TM1"/>
    <property type="match status" value="1"/>
</dbReference>
<comment type="similarity">
    <text evidence="2">Belongs to the binding-protein-dependent transport system permease family. HisMQ subfamily.</text>
</comment>
<name>A0ABT1X3D0_9PROT</name>
<feature type="transmembrane region" description="Helical" evidence="9">
    <location>
        <begin position="194"/>
        <end position="215"/>
    </location>
</feature>
<dbReference type="InterPro" id="IPR000515">
    <property type="entry name" value="MetI-like"/>
</dbReference>
<dbReference type="InterPro" id="IPR035906">
    <property type="entry name" value="MetI-like_sf"/>
</dbReference>
<evidence type="ECO:0000256" key="2">
    <source>
        <dbReference type="ARBA" id="ARBA00010072"/>
    </source>
</evidence>
<dbReference type="RefSeq" id="WP_257716274.1">
    <property type="nucleotide sequence ID" value="NZ_JANJOU010000008.1"/>
</dbReference>
<dbReference type="PANTHER" id="PTHR30614:SF0">
    <property type="entry name" value="L-CYSTINE TRANSPORT SYSTEM PERMEASE PROTEIN TCYL"/>
    <property type="match status" value="1"/>
</dbReference>
<dbReference type="PANTHER" id="PTHR30614">
    <property type="entry name" value="MEMBRANE COMPONENT OF AMINO ACID ABC TRANSPORTER"/>
    <property type="match status" value="1"/>
</dbReference>
<evidence type="ECO:0000256" key="3">
    <source>
        <dbReference type="ARBA" id="ARBA00022448"/>
    </source>
</evidence>
<protein>
    <submittedName>
        <fullName evidence="11">Amino acid ABC transporter permease</fullName>
    </submittedName>
</protein>
<keyword evidence="6" id="KW-0029">Amino-acid transport</keyword>